<sequence>MSDLPRNTDNRCVESSPTADREPPTREREGIPAELHPDWQAPRTPSTEDRPATTDAPDSPPR</sequence>
<name>A0A6J4E829_9PSED</name>
<feature type="compositionally biased region" description="Basic and acidic residues" evidence="1">
    <location>
        <begin position="1"/>
        <end position="12"/>
    </location>
</feature>
<organism evidence="2 4">
    <name type="scientific">Pseudomonas tohonis</name>
    <dbReference type="NCBI Taxonomy" id="2725477"/>
    <lineage>
        <taxon>Bacteria</taxon>
        <taxon>Pseudomonadati</taxon>
        <taxon>Pseudomonadota</taxon>
        <taxon>Gammaproteobacteria</taxon>
        <taxon>Pseudomonadales</taxon>
        <taxon>Pseudomonadaceae</taxon>
        <taxon>Pseudomonas</taxon>
    </lineage>
</organism>
<evidence type="ECO:0000313" key="5">
    <source>
        <dbReference type="Proteomes" id="UP001054892"/>
    </source>
</evidence>
<dbReference type="Proteomes" id="UP000509383">
    <property type="component" value="Chromosome"/>
</dbReference>
<dbReference type="EMBL" id="BQKM01000013">
    <property type="protein sequence ID" value="GJN54794.1"/>
    <property type="molecule type" value="Genomic_DNA"/>
</dbReference>
<evidence type="ECO:0000313" key="4">
    <source>
        <dbReference type="Proteomes" id="UP000509383"/>
    </source>
</evidence>
<dbReference type="Proteomes" id="UP001054892">
    <property type="component" value="Unassembled WGS sequence"/>
</dbReference>
<gene>
    <name evidence="2" type="ORF">TUM18999_35670</name>
    <name evidence="3" type="ORF">TUM20286_45460</name>
</gene>
<reference evidence="2 4" key="1">
    <citation type="submission" date="2020-05" db="EMBL/GenBank/DDBJ databases">
        <title>Characterization of novel class B3 metallo-beta-lactamase from novel Pseudomonas species.</title>
        <authorList>
            <person name="Yamada K."/>
            <person name="Aoki K."/>
            <person name="Ishii Y."/>
        </authorList>
    </citation>
    <scope>NUCLEOTIDE SEQUENCE [LARGE SCALE GENOMIC DNA]</scope>
    <source>
        <strain evidence="2 4">TUM18999</strain>
        <strain evidence="3 5">TUM20286</strain>
    </source>
</reference>
<dbReference type="RefSeq" id="WP_173177329.1">
    <property type="nucleotide sequence ID" value="NZ_AP023189.1"/>
</dbReference>
<keyword evidence="5" id="KW-1185">Reference proteome</keyword>
<dbReference type="AlphaFoldDB" id="A0A6J4E829"/>
<evidence type="ECO:0000313" key="2">
    <source>
        <dbReference type="EMBL" id="BCG25376.1"/>
    </source>
</evidence>
<evidence type="ECO:0000256" key="1">
    <source>
        <dbReference type="SAM" id="MobiDB-lite"/>
    </source>
</evidence>
<accession>A0A6J4E829</accession>
<evidence type="ECO:0000313" key="3">
    <source>
        <dbReference type="EMBL" id="GJN54794.1"/>
    </source>
</evidence>
<proteinExistence type="predicted"/>
<feature type="region of interest" description="Disordered" evidence="1">
    <location>
        <begin position="1"/>
        <end position="62"/>
    </location>
</feature>
<dbReference type="EMBL" id="AP023189">
    <property type="protein sequence ID" value="BCG25376.1"/>
    <property type="molecule type" value="Genomic_DNA"/>
</dbReference>
<protein>
    <submittedName>
        <fullName evidence="2">Uncharacterized protein</fullName>
    </submittedName>
</protein>
<feature type="compositionally biased region" description="Basic and acidic residues" evidence="1">
    <location>
        <begin position="19"/>
        <end position="37"/>
    </location>
</feature>
<dbReference type="KEGG" id="ptw:TUM18999_35670"/>